<comment type="caution">
    <text evidence="1">The sequence shown here is derived from an EMBL/GenBank/DDBJ whole genome shotgun (WGS) entry which is preliminary data.</text>
</comment>
<dbReference type="EMBL" id="RSCD01000020">
    <property type="protein sequence ID" value="RSH85365.1"/>
    <property type="molecule type" value="Genomic_DNA"/>
</dbReference>
<keyword evidence="2" id="KW-1185">Reference proteome</keyword>
<proteinExistence type="predicted"/>
<evidence type="ECO:0000313" key="2">
    <source>
        <dbReference type="Proteomes" id="UP000279259"/>
    </source>
</evidence>
<name>A0A427Y323_9TREE</name>
<organism evidence="1 2">
    <name type="scientific">Saitozyma podzolica</name>
    <dbReference type="NCBI Taxonomy" id="1890683"/>
    <lineage>
        <taxon>Eukaryota</taxon>
        <taxon>Fungi</taxon>
        <taxon>Dikarya</taxon>
        <taxon>Basidiomycota</taxon>
        <taxon>Agaricomycotina</taxon>
        <taxon>Tremellomycetes</taxon>
        <taxon>Tremellales</taxon>
        <taxon>Trimorphomycetaceae</taxon>
        <taxon>Saitozyma</taxon>
    </lineage>
</organism>
<gene>
    <name evidence="1" type="ORF">EHS25_004761</name>
</gene>
<dbReference type="Proteomes" id="UP000279259">
    <property type="component" value="Unassembled WGS sequence"/>
</dbReference>
<evidence type="ECO:0000313" key="1">
    <source>
        <dbReference type="EMBL" id="RSH85365.1"/>
    </source>
</evidence>
<evidence type="ECO:0008006" key="3">
    <source>
        <dbReference type="Google" id="ProtNLM"/>
    </source>
</evidence>
<sequence>MPAAERRMLLGLWEGRFDLMEAIRAFPTNRKVVYAVPEANGNGLRYASAELQEDQDVITAVMKQESSALVHASQALRGDEIVVMKSRGSGREGQP</sequence>
<protein>
    <recommendedName>
        <fullName evidence="3">DUF4116 domain-containing protein</fullName>
    </recommendedName>
</protein>
<accession>A0A427Y323</accession>
<dbReference type="AlphaFoldDB" id="A0A427Y323"/>
<reference evidence="1 2" key="1">
    <citation type="submission" date="2018-11" db="EMBL/GenBank/DDBJ databases">
        <title>Genome sequence of Saitozyma podzolica DSM 27192.</title>
        <authorList>
            <person name="Aliyu H."/>
            <person name="Gorte O."/>
            <person name="Ochsenreither K."/>
        </authorList>
    </citation>
    <scope>NUCLEOTIDE SEQUENCE [LARGE SCALE GENOMIC DNA]</scope>
    <source>
        <strain evidence="1 2">DSM 27192</strain>
    </source>
</reference>